<keyword evidence="11" id="KW-0902">Two-component regulatory system</keyword>
<dbReference type="STRING" id="1137280.D777_03226"/>
<dbReference type="Pfam" id="PF00512">
    <property type="entry name" value="HisKA"/>
    <property type="match status" value="1"/>
</dbReference>
<dbReference type="InterPro" id="IPR036890">
    <property type="entry name" value="HATPase_C_sf"/>
</dbReference>
<evidence type="ECO:0000256" key="7">
    <source>
        <dbReference type="ARBA" id="ARBA00022741"/>
    </source>
</evidence>
<organism evidence="15 16">
    <name type="scientific">Marinobacter nitratireducens</name>
    <dbReference type="NCBI Taxonomy" id="1137280"/>
    <lineage>
        <taxon>Bacteria</taxon>
        <taxon>Pseudomonadati</taxon>
        <taxon>Pseudomonadota</taxon>
        <taxon>Gammaproteobacteria</taxon>
        <taxon>Pseudomonadales</taxon>
        <taxon>Marinobacteraceae</taxon>
        <taxon>Marinobacter</taxon>
    </lineage>
</organism>
<protein>
    <recommendedName>
        <fullName evidence="3">histidine kinase</fullName>
        <ecNumber evidence="3">2.7.13.3</ecNumber>
    </recommendedName>
</protein>
<dbReference type="InterPro" id="IPR004358">
    <property type="entry name" value="Sig_transdc_His_kin-like_C"/>
</dbReference>
<dbReference type="InterPro" id="IPR005467">
    <property type="entry name" value="His_kinase_dom"/>
</dbReference>
<dbReference type="PROSITE" id="PS50109">
    <property type="entry name" value="HIS_KIN"/>
    <property type="match status" value="1"/>
</dbReference>
<dbReference type="InterPro" id="IPR050428">
    <property type="entry name" value="TCS_sensor_his_kinase"/>
</dbReference>
<dbReference type="RefSeq" id="WP_036133920.1">
    <property type="nucleotide sequence ID" value="NZ_ANIE01000009.1"/>
</dbReference>
<dbReference type="GO" id="GO:0000155">
    <property type="term" value="F:phosphorelay sensor kinase activity"/>
    <property type="evidence" value="ECO:0007669"/>
    <property type="project" value="InterPro"/>
</dbReference>
<evidence type="ECO:0000256" key="10">
    <source>
        <dbReference type="ARBA" id="ARBA00022989"/>
    </source>
</evidence>
<dbReference type="CDD" id="cd00082">
    <property type="entry name" value="HisKA"/>
    <property type="match status" value="1"/>
</dbReference>
<dbReference type="PANTHER" id="PTHR45436:SF14">
    <property type="entry name" value="SENSOR PROTEIN QSEC"/>
    <property type="match status" value="1"/>
</dbReference>
<keyword evidence="7" id="KW-0547">Nucleotide-binding</keyword>
<evidence type="ECO:0000256" key="9">
    <source>
        <dbReference type="ARBA" id="ARBA00022840"/>
    </source>
</evidence>
<keyword evidence="4" id="KW-0597">Phosphoprotein</keyword>
<evidence type="ECO:0000313" key="16">
    <source>
        <dbReference type="Proteomes" id="UP000035057"/>
    </source>
</evidence>
<evidence type="ECO:0000256" key="12">
    <source>
        <dbReference type="ARBA" id="ARBA00023136"/>
    </source>
</evidence>
<proteinExistence type="predicted"/>
<evidence type="ECO:0000256" key="11">
    <source>
        <dbReference type="ARBA" id="ARBA00023012"/>
    </source>
</evidence>
<dbReference type="InterPro" id="IPR003661">
    <property type="entry name" value="HisK_dim/P_dom"/>
</dbReference>
<evidence type="ECO:0000256" key="4">
    <source>
        <dbReference type="ARBA" id="ARBA00022553"/>
    </source>
</evidence>
<sequence>MSLTRKLTILTTSTVLFITLIAAGWGFFVSDNQLEELFDAELAQSTRIVQGLVEHLASTQSEDQLSQVLAKTLELPDDIYGTEEEEGEEILPGGAGHRYERKIAFEVWTPDKIPVLDTLKANDTHSVEPGFAWQEVAGFQWRTFTLKDQATGYWIRTAQREDVRDELSQEIAMGNVLPFLVVLPLLAIAMALSIQFGFQPLRKLEKPVRNMAPENIHPLDESLAPKEVVGMVQAVNGLLRRLDQALERERRFSADAAHELRTPLAALRLNLEKACEDNPEQYRDLIQSVDRMVHLVEQMLLLSRVDAGTDFSPEYHNLSAILEQSIADVVPLALKKDIEPVLEDEAKEALVSCNVALINTLMRTLLANAIQYSPEKTVVTTHLEPSSDGYHISVCDQGPGIPPEERERALSRFVRLDQRQGGGAGLGLAIARRIAELHDGHLTLSDRPDQQHGLCVNIWLPARPRKRFRQT</sequence>
<dbReference type="EMBL" id="ANIE01000009">
    <property type="protein sequence ID" value="KEF30050.1"/>
    <property type="molecule type" value="Genomic_DNA"/>
</dbReference>
<evidence type="ECO:0000256" key="2">
    <source>
        <dbReference type="ARBA" id="ARBA00004141"/>
    </source>
</evidence>
<dbReference type="GO" id="GO:0005886">
    <property type="term" value="C:plasma membrane"/>
    <property type="evidence" value="ECO:0007669"/>
    <property type="project" value="TreeGrafter"/>
</dbReference>
<name>A0A072NAI3_9GAMM</name>
<gene>
    <name evidence="15" type="ORF">D777_03226</name>
</gene>
<keyword evidence="12 13" id="KW-0472">Membrane</keyword>
<dbReference type="EC" id="2.7.13.3" evidence="3"/>
<dbReference type="Proteomes" id="UP000035057">
    <property type="component" value="Unassembled WGS sequence"/>
</dbReference>
<keyword evidence="10 13" id="KW-1133">Transmembrane helix</keyword>
<feature type="domain" description="Histidine kinase" evidence="14">
    <location>
        <begin position="255"/>
        <end position="464"/>
    </location>
</feature>
<dbReference type="InterPro" id="IPR003594">
    <property type="entry name" value="HATPase_dom"/>
</dbReference>
<dbReference type="GO" id="GO:0005524">
    <property type="term" value="F:ATP binding"/>
    <property type="evidence" value="ECO:0007669"/>
    <property type="project" value="UniProtKB-KW"/>
</dbReference>
<evidence type="ECO:0000256" key="5">
    <source>
        <dbReference type="ARBA" id="ARBA00022679"/>
    </source>
</evidence>
<dbReference type="OrthoDB" id="9809766at2"/>
<comment type="catalytic activity">
    <reaction evidence="1">
        <text>ATP + protein L-histidine = ADP + protein N-phospho-L-histidine.</text>
        <dbReference type="EC" id="2.7.13.3"/>
    </reaction>
</comment>
<feature type="transmembrane region" description="Helical" evidence="13">
    <location>
        <begin position="176"/>
        <end position="198"/>
    </location>
</feature>
<keyword evidence="6 13" id="KW-0812">Transmembrane</keyword>
<dbReference type="Gene3D" id="1.10.287.130">
    <property type="match status" value="1"/>
</dbReference>
<comment type="subcellular location">
    <subcellularLocation>
        <location evidence="2">Membrane</location>
        <topology evidence="2">Multi-pass membrane protein</topology>
    </subcellularLocation>
</comment>
<dbReference type="PANTHER" id="PTHR45436">
    <property type="entry name" value="SENSOR HISTIDINE KINASE YKOH"/>
    <property type="match status" value="1"/>
</dbReference>
<dbReference type="PATRIC" id="fig|1137280.3.peg.3042"/>
<dbReference type="SMART" id="SM00388">
    <property type="entry name" value="HisKA"/>
    <property type="match status" value="1"/>
</dbReference>
<dbReference type="InterPro" id="IPR036097">
    <property type="entry name" value="HisK_dim/P_sf"/>
</dbReference>
<evidence type="ECO:0000313" key="15">
    <source>
        <dbReference type="EMBL" id="KEF30050.1"/>
    </source>
</evidence>
<comment type="caution">
    <text evidence="15">The sequence shown here is derived from an EMBL/GenBank/DDBJ whole genome shotgun (WGS) entry which is preliminary data.</text>
</comment>
<feature type="transmembrane region" description="Helical" evidence="13">
    <location>
        <begin position="7"/>
        <end position="28"/>
    </location>
</feature>
<evidence type="ECO:0000256" key="13">
    <source>
        <dbReference type="SAM" id="Phobius"/>
    </source>
</evidence>
<dbReference type="AlphaFoldDB" id="A0A072NAI3"/>
<dbReference type="SUPFAM" id="SSF55874">
    <property type="entry name" value="ATPase domain of HSP90 chaperone/DNA topoisomerase II/histidine kinase"/>
    <property type="match status" value="1"/>
</dbReference>
<evidence type="ECO:0000256" key="8">
    <source>
        <dbReference type="ARBA" id="ARBA00022777"/>
    </source>
</evidence>
<evidence type="ECO:0000259" key="14">
    <source>
        <dbReference type="PROSITE" id="PS50109"/>
    </source>
</evidence>
<dbReference type="SUPFAM" id="SSF47384">
    <property type="entry name" value="Homodimeric domain of signal transducing histidine kinase"/>
    <property type="match status" value="1"/>
</dbReference>
<evidence type="ECO:0000256" key="6">
    <source>
        <dbReference type="ARBA" id="ARBA00022692"/>
    </source>
</evidence>
<keyword evidence="9" id="KW-0067">ATP-binding</keyword>
<keyword evidence="5" id="KW-0808">Transferase</keyword>
<keyword evidence="8 15" id="KW-0418">Kinase</keyword>
<accession>A0A072NAI3</accession>
<dbReference type="PRINTS" id="PR00344">
    <property type="entry name" value="BCTRLSENSOR"/>
</dbReference>
<reference evidence="15 16" key="1">
    <citation type="submission" date="2012-12" db="EMBL/GenBank/DDBJ databases">
        <title>Genome assembly of Marinobacter sp. AK21.</title>
        <authorList>
            <person name="Khatri I."/>
            <person name="Kumar R."/>
            <person name="Vaidya B."/>
            <person name="Subramanian S."/>
            <person name="Pinnaka A."/>
        </authorList>
    </citation>
    <scope>NUCLEOTIDE SEQUENCE [LARGE SCALE GENOMIC DNA]</scope>
    <source>
        <strain evidence="15 16">AK21</strain>
    </source>
</reference>
<dbReference type="Gene3D" id="3.30.565.10">
    <property type="entry name" value="Histidine kinase-like ATPase, C-terminal domain"/>
    <property type="match status" value="1"/>
</dbReference>
<dbReference type="SMART" id="SM00387">
    <property type="entry name" value="HATPase_c"/>
    <property type="match status" value="1"/>
</dbReference>
<keyword evidence="16" id="KW-1185">Reference proteome</keyword>
<dbReference type="Pfam" id="PF02518">
    <property type="entry name" value="HATPase_c"/>
    <property type="match status" value="1"/>
</dbReference>
<evidence type="ECO:0000256" key="1">
    <source>
        <dbReference type="ARBA" id="ARBA00000085"/>
    </source>
</evidence>
<evidence type="ECO:0000256" key="3">
    <source>
        <dbReference type="ARBA" id="ARBA00012438"/>
    </source>
</evidence>